<dbReference type="PANTHER" id="PTHR18937">
    <property type="entry name" value="STRUCTURAL MAINTENANCE OF CHROMOSOMES SMC FAMILY MEMBER"/>
    <property type="match status" value="1"/>
</dbReference>
<evidence type="ECO:0000256" key="2">
    <source>
        <dbReference type="SAM" id="MobiDB-lite"/>
    </source>
</evidence>
<feature type="compositionally biased region" description="Acidic residues" evidence="2">
    <location>
        <begin position="682"/>
        <end position="691"/>
    </location>
</feature>
<dbReference type="OMA" id="TDLHSHH"/>
<keyword evidence="5" id="KW-1185">Reference proteome</keyword>
<dbReference type="InParanoid" id="D8Q6V1"/>
<evidence type="ECO:0000256" key="1">
    <source>
        <dbReference type="SAM" id="Coils"/>
    </source>
</evidence>
<dbReference type="STRING" id="578458.D8Q6V1"/>
<accession>D8Q6V1</accession>
<feature type="coiled-coil region" evidence="1">
    <location>
        <begin position="345"/>
        <end position="372"/>
    </location>
</feature>
<feature type="region of interest" description="Disordered" evidence="2">
    <location>
        <begin position="174"/>
        <end position="197"/>
    </location>
</feature>
<dbReference type="HOGENOM" id="CLU_367672_0_0_1"/>
<dbReference type="InterPro" id="IPR000253">
    <property type="entry name" value="FHA_dom"/>
</dbReference>
<feature type="region of interest" description="Disordered" evidence="2">
    <location>
        <begin position="666"/>
        <end position="732"/>
    </location>
</feature>
<dbReference type="SMART" id="SM00240">
    <property type="entry name" value="FHA"/>
    <property type="match status" value="1"/>
</dbReference>
<dbReference type="KEGG" id="scm:SCHCO_02629983"/>
<dbReference type="Gene3D" id="1.20.5.170">
    <property type="match status" value="1"/>
</dbReference>
<feature type="compositionally biased region" description="Low complexity" evidence="2">
    <location>
        <begin position="253"/>
        <end position="268"/>
    </location>
</feature>
<feature type="region of interest" description="Disordered" evidence="2">
    <location>
        <begin position="250"/>
        <end position="344"/>
    </location>
</feature>
<dbReference type="AlphaFoldDB" id="D8Q6V1"/>
<evidence type="ECO:0000259" key="3">
    <source>
        <dbReference type="PROSITE" id="PS50006"/>
    </source>
</evidence>
<dbReference type="CDD" id="cd22671">
    <property type="entry name" value="FHA_APTX-like"/>
    <property type="match status" value="1"/>
</dbReference>
<gene>
    <name evidence="4" type="ORF">SCHCODRAFT_85299</name>
</gene>
<dbReference type="Proteomes" id="UP000007431">
    <property type="component" value="Unassembled WGS sequence"/>
</dbReference>
<dbReference type="GeneID" id="9587183"/>
<feature type="compositionally biased region" description="Basic residues" evidence="2">
    <location>
        <begin position="723"/>
        <end position="732"/>
    </location>
</feature>
<reference evidence="4 5" key="1">
    <citation type="journal article" date="2010" name="Nat. Biotechnol.">
        <title>Genome sequence of the model mushroom Schizophyllum commune.</title>
        <authorList>
            <person name="Ohm R.A."/>
            <person name="de Jong J.F."/>
            <person name="Lugones L.G."/>
            <person name="Aerts A."/>
            <person name="Kothe E."/>
            <person name="Stajich J.E."/>
            <person name="de Vries R.P."/>
            <person name="Record E."/>
            <person name="Levasseur A."/>
            <person name="Baker S.E."/>
            <person name="Bartholomew K.A."/>
            <person name="Coutinho P.M."/>
            <person name="Erdmann S."/>
            <person name="Fowler T.J."/>
            <person name="Gathman A.C."/>
            <person name="Lombard V."/>
            <person name="Henrissat B."/>
            <person name="Knabe N."/>
            <person name="Kuees U."/>
            <person name="Lilly W.W."/>
            <person name="Lindquist E."/>
            <person name="Lucas S."/>
            <person name="Magnuson J.K."/>
            <person name="Piumi F."/>
            <person name="Raudaskoski M."/>
            <person name="Salamov A."/>
            <person name="Schmutz J."/>
            <person name="Schwarze F.W.M.R."/>
            <person name="vanKuyk P.A."/>
            <person name="Horton J.S."/>
            <person name="Grigoriev I.V."/>
            <person name="Woesten H.A.B."/>
        </authorList>
    </citation>
    <scope>NUCLEOTIDE SEQUENCE [LARGE SCALE GENOMIC DNA]</scope>
    <source>
        <strain evidence="5">H4-8 / FGSC 9210</strain>
    </source>
</reference>
<dbReference type="EMBL" id="GL377307">
    <property type="protein sequence ID" value="EFI96307.1"/>
    <property type="molecule type" value="Genomic_DNA"/>
</dbReference>
<dbReference type="InterPro" id="IPR008984">
    <property type="entry name" value="SMAD_FHA_dom_sf"/>
</dbReference>
<name>D8Q6V1_SCHCM</name>
<dbReference type="SUPFAM" id="SSF49879">
    <property type="entry name" value="SMAD/FHA domain"/>
    <property type="match status" value="1"/>
</dbReference>
<feature type="compositionally biased region" description="Polar residues" evidence="2">
    <location>
        <begin position="179"/>
        <end position="193"/>
    </location>
</feature>
<proteinExistence type="predicted"/>
<evidence type="ECO:0000313" key="4">
    <source>
        <dbReference type="EMBL" id="EFI96307.1"/>
    </source>
</evidence>
<dbReference type="RefSeq" id="XP_003031210.1">
    <property type="nucleotide sequence ID" value="XM_003031164.1"/>
</dbReference>
<dbReference type="Gene3D" id="2.60.200.20">
    <property type="match status" value="1"/>
</dbReference>
<feature type="compositionally biased region" description="Basic and acidic residues" evidence="2">
    <location>
        <begin position="334"/>
        <end position="344"/>
    </location>
</feature>
<evidence type="ECO:0000313" key="5">
    <source>
        <dbReference type="Proteomes" id="UP000007431"/>
    </source>
</evidence>
<protein>
    <recommendedName>
        <fullName evidence="3">FHA domain-containing protein</fullName>
    </recommendedName>
</protein>
<feature type="domain" description="FHA" evidence="3">
    <location>
        <begin position="58"/>
        <end position="117"/>
    </location>
</feature>
<dbReference type="VEuPathDB" id="FungiDB:SCHCODRAFT_02629983"/>
<feature type="compositionally biased region" description="Acidic residues" evidence="2">
    <location>
        <begin position="317"/>
        <end position="327"/>
    </location>
</feature>
<dbReference type="OrthoDB" id="4096268at2759"/>
<organism evidence="5">
    <name type="scientific">Schizophyllum commune (strain H4-8 / FGSC 9210)</name>
    <name type="common">Split gill fungus</name>
    <dbReference type="NCBI Taxonomy" id="578458"/>
    <lineage>
        <taxon>Eukaryota</taxon>
        <taxon>Fungi</taxon>
        <taxon>Dikarya</taxon>
        <taxon>Basidiomycota</taxon>
        <taxon>Agaricomycotina</taxon>
        <taxon>Agaricomycetes</taxon>
        <taxon>Agaricomycetidae</taxon>
        <taxon>Agaricales</taxon>
        <taxon>Schizophyllaceae</taxon>
        <taxon>Schizophyllum</taxon>
    </lineage>
</organism>
<dbReference type="SUPFAM" id="SSF57997">
    <property type="entry name" value="Tropomyosin"/>
    <property type="match status" value="1"/>
</dbReference>
<dbReference type="PROSITE" id="PS50006">
    <property type="entry name" value="FHA_DOMAIN"/>
    <property type="match status" value="1"/>
</dbReference>
<feature type="coiled-coil region" evidence="1">
    <location>
        <begin position="426"/>
        <end position="621"/>
    </location>
</feature>
<keyword evidence="1" id="KW-0175">Coiled coil</keyword>
<dbReference type="eggNOG" id="ENOG502SEM6">
    <property type="taxonomic scope" value="Eukaryota"/>
</dbReference>
<dbReference type="Pfam" id="PF00498">
    <property type="entry name" value="FHA"/>
    <property type="match status" value="1"/>
</dbReference>
<sequence>MTDDEVQFLGMRPASLLDPLPIVSSPHRPVTGIALHVESSEREPASRMLFKRTNTKEVQIGRRHSDDTDSADDDKALFGCPVVSRKHAILVFSGDTGNAYIMDKGSHHGTYMRRRGESGLPQRLEPEQSVLLRDGDQITLGKTVGRSSQDMVSPVIFRIELLYGTIDDSALDGSPAPVASNTGTPPQRISSRIVSRHGSGRFSAKELDLLDDDQDGIEVEQPVARRADDIRSMLSHFESAADFVAKYNRADDSASGSGRSSPMSLSSPSPRPESVDFPRSAPPFDESEEIAQRQRVDTQASWPQISLIREPSFDNMSSEDMEEDEQTPDSSMEQSHDDAHPFPEGESIESRIEKLQAEIDRLQAHRRKIKIKFNANTQTISRRLAALDEKTAAADASYDQFRARLTSVEGQSKDILDRMDVTSGHTNRLNERADGVDERMDEIDQQLEQLRDEHSTLEDRLEDDSDRISGAHDRIAELRQEIMEVDGRQEDLQTQYGTLKERQGEMREEHSELRDEVKDLRHRAVLAEEAHAALLAKHEALQQRLETLQQRHATLDCAVDVLRDELHKDLRISVQDLDERLAALSARDDGAARDDEQRATLQELIDEVKSIRAAAKQHADEEDQQARAEAHRTSLEAVAVRAAIAEFKQLHAQALAELARASEFQYKGPGPLSSKRKRHDEDEGIDGEGELLLDSQENLSLMSDASDMDLPPLTESRTLDRKGRPKTKRARQVGRTLARTAVTATVGAALTWTALAYC</sequence>